<dbReference type="HOGENOM" id="CLU_592270_0_0_1"/>
<name>R4G4Y2_RHOPR</name>
<evidence type="ECO:0000313" key="10">
    <source>
        <dbReference type="Proteomes" id="UP000015103"/>
    </source>
</evidence>
<sequence>MAKLKSKRKNTSDIIIEKSAKRKQSSNPFEVHVNRQKFNILGRKLKQDRGLPGLARAKSIKKRKETLLQEYKIKDKANKFLDRRIGEKNSAMTKEDRILARFTAERLRAHKRKAMFNLGDDEILTHKGRSLAEIENFENPSSDDEVQEQEKGKLDADFVEEAHFGGGLLKKADESKGRASIIEQLIAESKKRKAEKQEAKEKTLEKTEQLDSEWQELMPMIAGSGGAGSATAEEIEKKDPYDLVMNQLKFEARGTPSDRLKSETELAAEEAEKLRELEEARLRRMRGEDVDLPEITDKKEHRSADDLDDGFYLQEDEDFEIMYDKEGNLITKISENEKDKHDKLDSSQVNEDKVTESDEEEEENEGNDDDGDDNDDSGDDDDKNKNEEEKTGESEDGESSDSEGEAVFDLADMAMEVHREEEEEEELEHGEQEDKQSKETRNSKNLQKKKRFEQKTQTKKHY</sequence>
<comment type="subcellular location">
    <subcellularLocation>
        <location evidence="1">Nucleus</location>
        <location evidence="1">Nucleolus</location>
    </subcellularLocation>
</comment>
<dbReference type="EMBL" id="ACPB03005642">
    <property type="status" value="NOT_ANNOTATED_CDS"/>
    <property type="molecule type" value="Genomic_DNA"/>
</dbReference>
<dbReference type="VEuPathDB" id="VectorBase:RPRC012951"/>
<reference evidence="8" key="1">
    <citation type="submission" date="2013-04" db="EMBL/GenBank/DDBJ databases">
        <title>An insight into the transcriptome of the digestive tract of the blood sucking bug, Rhodnius prolixus.</title>
        <authorList>
            <person name="Ribeiro J.M.C."/>
            <person name="Genta F.A."/>
            <person name="Sorgine M.H.F."/>
            <person name="Paiva-Silva G.O."/>
            <person name="Majerowicz D."/>
            <person name="Medeiros M."/>
            <person name="Koerich L."/>
            <person name="Terra W.R."/>
            <person name="Ferreira C."/>
            <person name="Pimentel A.C."/>
            <person name="Bisch P.M."/>
            <person name="Diniz M.M.P."/>
            <person name="Nascimento R."/>
            <person name="Salmon D."/>
            <person name="Silber A.M."/>
            <person name="Alves M."/>
            <person name="Oliveira M.F."/>
            <person name="Gondim K.C."/>
            <person name="Silva Neto M.A.C."/>
            <person name="Atella G.C."/>
            <person name="Araujo H."/>
            <person name="Dias F.S."/>
            <person name="Polycarpo C.R."/>
            <person name="Fampa P."/>
            <person name="Melo A.C."/>
            <person name="Tanaka A.S."/>
            <person name="Balczun C."/>
            <person name="Oliveira J.H.M."/>
            <person name="Goncalves R."/>
            <person name="Lazoski C."/>
            <person name="Pereira M.A."/>
            <person name="Rivera-Pomar R."/>
            <person name="Diambra L."/>
            <person name="Schaub G.A."/>
            <person name="Garcia E.S."/>
            <person name="Azambuja P."/>
            <person name="Braz G.R.C."/>
            <person name="Oliveira P.L."/>
        </authorList>
    </citation>
    <scope>NUCLEOTIDE SEQUENCE</scope>
</reference>
<feature type="compositionally biased region" description="Basic and acidic residues" evidence="7">
    <location>
        <begin position="429"/>
        <end position="442"/>
    </location>
</feature>
<dbReference type="AlphaFoldDB" id="R4G4Y2"/>
<comment type="function">
    <text evidence="6">Involved in nucleolar processing of pre-18S ribosomal RNA. Has a role in the nuclear export of 40S pre-ribosomal subunit to the cytoplasm.</text>
</comment>
<dbReference type="STRING" id="13249.R4G4Y2"/>
<dbReference type="GO" id="GO:0030490">
    <property type="term" value="P:maturation of SSU-rRNA"/>
    <property type="evidence" value="ECO:0007669"/>
    <property type="project" value="TreeGrafter"/>
</dbReference>
<evidence type="ECO:0000256" key="7">
    <source>
        <dbReference type="SAM" id="MobiDB-lite"/>
    </source>
</evidence>
<feature type="compositionally biased region" description="Basic residues" evidence="7">
    <location>
        <begin position="446"/>
        <end position="462"/>
    </location>
</feature>
<reference evidence="9" key="3">
    <citation type="submission" date="2015-05" db="UniProtKB">
        <authorList>
            <consortium name="EnsemblMetazoa"/>
        </authorList>
    </citation>
    <scope>IDENTIFICATION</scope>
</reference>
<feature type="compositionally biased region" description="Acidic residues" evidence="7">
    <location>
        <begin position="357"/>
        <end position="381"/>
    </location>
</feature>
<feature type="compositionally biased region" description="Acidic residues" evidence="7">
    <location>
        <begin position="394"/>
        <end position="406"/>
    </location>
</feature>
<keyword evidence="10" id="KW-1185">Reference proteome</keyword>
<dbReference type="eggNOG" id="KOG2147">
    <property type="taxonomic scope" value="Eukaryota"/>
</dbReference>
<evidence type="ECO:0000256" key="3">
    <source>
        <dbReference type="ARBA" id="ARBA00022517"/>
    </source>
</evidence>
<feature type="compositionally biased region" description="Basic and acidic residues" evidence="7">
    <location>
        <begin position="382"/>
        <end position="393"/>
    </location>
</feature>
<evidence type="ECO:0000313" key="8">
    <source>
        <dbReference type="EMBL" id="JAA77144.1"/>
    </source>
</evidence>
<feature type="compositionally biased region" description="Basic and acidic residues" evidence="7">
    <location>
        <begin position="195"/>
        <end position="209"/>
    </location>
</feature>
<dbReference type="InterPro" id="IPR007276">
    <property type="entry name" value="Nop14"/>
</dbReference>
<dbReference type="PANTHER" id="PTHR23183">
    <property type="entry name" value="NOP14"/>
    <property type="match status" value="1"/>
</dbReference>
<evidence type="ECO:0000256" key="1">
    <source>
        <dbReference type="ARBA" id="ARBA00004604"/>
    </source>
</evidence>
<dbReference type="GO" id="GO:0030692">
    <property type="term" value="C:Noc4p-Nop14p complex"/>
    <property type="evidence" value="ECO:0007669"/>
    <property type="project" value="TreeGrafter"/>
</dbReference>
<feature type="compositionally biased region" description="Basic and acidic residues" evidence="7">
    <location>
        <begin position="334"/>
        <end position="356"/>
    </location>
</feature>
<evidence type="ECO:0000256" key="4">
    <source>
        <dbReference type="ARBA" id="ARBA00022552"/>
    </source>
</evidence>
<organism evidence="8">
    <name type="scientific">Rhodnius prolixus</name>
    <name type="common">Triatomid bug</name>
    <dbReference type="NCBI Taxonomy" id="13249"/>
    <lineage>
        <taxon>Eukaryota</taxon>
        <taxon>Metazoa</taxon>
        <taxon>Ecdysozoa</taxon>
        <taxon>Arthropoda</taxon>
        <taxon>Hexapoda</taxon>
        <taxon>Insecta</taxon>
        <taxon>Pterygota</taxon>
        <taxon>Neoptera</taxon>
        <taxon>Paraneoptera</taxon>
        <taxon>Hemiptera</taxon>
        <taxon>Heteroptera</taxon>
        <taxon>Panheteroptera</taxon>
        <taxon>Cimicomorpha</taxon>
        <taxon>Reduviidae</taxon>
        <taxon>Triatominae</taxon>
        <taxon>Rhodnius</taxon>
    </lineage>
</organism>
<feature type="region of interest" description="Disordered" evidence="7">
    <location>
        <begin position="254"/>
        <end position="273"/>
    </location>
</feature>
<evidence type="ECO:0000313" key="9">
    <source>
        <dbReference type="EnsemblMetazoa" id="RPRC012951-PA"/>
    </source>
</evidence>
<proteinExistence type="evidence at transcript level"/>
<keyword evidence="3" id="KW-0690">Ribosome biogenesis</keyword>
<keyword evidence="4" id="KW-0698">rRNA processing</keyword>
<dbReference type="EMBL" id="GAHY01000366">
    <property type="protein sequence ID" value="JAA77144.1"/>
    <property type="molecule type" value="mRNA"/>
</dbReference>
<comment type="similarity">
    <text evidence="2">Belongs to the NOP14 family.</text>
</comment>
<protein>
    <submittedName>
        <fullName evidence="8 9">Putative nucleolar protein</fullName>
    </submittedName>
</protein>
<dbReference type="Proteomes" id="UP000015103">
    <property type="component" value="Unassembled WGS sequence"/>
</dbReference>
<dbReference type="GO" id="GO:0032040">
    <property type="term" value="C:small-subunit processome"/>
    <property type="evidence" value="ECO:0007669"/>
    <property type="project" value="InterPro"/>
</dbReference>
<dbReference type="InParanoid" id="R4G4Y2"/>
<dbReference type="EnsemblMetazoa" id="RPRC012951-RA">
    <property type="protein sequence ID" value="RPRC012951-PA"/>
    <property type="gene ID" value="RPRC012951"/>
</dbReference>
<evidence type="ECO:0000256" key="5">
    <source>
        <dbReference type="ARBA" id="ARBA00023242"/>
    </source>
</evidence>
<feature type="region of interest" description="Disordered" evidence="7">
    <location>
        <begin position="1"/>
        <end position="30"/>
    </location>
</feature>
<dbReference type="PANTHER" id="PTHR23183:SF0">
    <property type="entry name" value="NUCLEOLAR PROTEIN 14"/>
    <property type="match status" value="1"/>
</dbReference>
<feature type="region of interest" description="Disordered" evidence="7">
    <location>
        <begin position="188"/>
        <end position="209"/>
    </location>
</feature>
<keyword evidence="5" id="KW-0539">Nucleus</keyword>
<evidence type="ECO:0000256" key="2">
    <source>
        <dbReference type="ARBA" id="ARBA00007466"/>
    </source>
</evidence>
<feature type="compositionally biased region" description="Basic and acidic residues" evidence="7">
    <location>
        <begin position="285"/>
        <end position="305"/>
    </location>
</feature>
<evidence type="ECO:0000256" key="6">
    <source>
        <dbReference type="ARBA" id="ARBA00024695"/>
    </source>
</evidence>
<reference evidence="10" key="2">
    <citation type="submission" date="2015-04" db="EMBL/GenBank/DDBJ databases">
        <authorList>
            <person name="Wilson R.K."/>
            <person name="Warren W."/>
            <person name="Dotson E."/>
            <person name="Oliveira P.L."/>
        </authorList>
    </citation>
    <scope>NUCLEOTIDE SEQUENCE</scope>
</reference>
<dbReference type="OMA" id="KNWKFTH"/>
<dbReference type="Pfam" id="PF04147">
    <property type="entry name" value="Nop14"/>
    <property type="match status" value="1"/>
</dbReference>
<feature type="region of interest" description="Disordered" evidence="7">
    <location>
        <begin position="334"/>
        <end position="462"/>
    </location>
</feature>
<feature type="region of interest" description="Disordered" evidence="7">
    <location>
        <begin position="285"/>
        <end position="311"/>
    </location>
</feature>
<accession>R4G4Y2</accession>